<evidence type="ECO:0000313" key="2">
    <source>
        <dbReference type="EMBL" id="OBZ93405.1"/>
    </source>
</evidence>
<organism evidence="2 3">
    <name type="scientific">Pararhizobium polonicum</name>
    <dbReference type="NCBI Taxonomy" id="1612624"/>
    <lineage>
        <taxon>Bacteria</taxon>
        <taxon>Pseudomonadati</taxon>
        <taxon>Pseudomonadota</taxon>
        <taxon>Alphaproteobacteria</taxon>
        <taxon>Hyphomicrobiales</taxon>
        <taxon>Rhizobiaceae</taxon>
        <taxon>Rhizobium/Agrobacterium group</taxon>
        <taxon>Pararhizobium</taxon>
    </lineage>
</organism>
<gene>
    <name evidence="2" type="ORF">ADU59_21320</name>
</gene>
<dbReference type="Proteomes" id="UP000093111">
    <property type="component" value="Unassembled WGS sequence"/>
</dbReference>
<evidence type="ECO:0000256" key="1">
    <source>
        <dbReference type="SAM" id="Phobius"/>
    </source>
</evidence>
<dbReference type="STRING" id="1612624.ADU59_21320"/>
<feature type="transmembrane region" description="Helical" evidence="1">
    <location>
        <begin position="116"/>
        <end position="136"/>
    </location>
</feature>
<dbReference type="RefSeq" id="WP_068956312.1">
    <property type="nucleotide sequence ID" value="NZ_LGLV01000014.1"/>
</dbReference>
<accession>A0A1C7NWL6</accession>
<dbReference type="InterPro" id="IPR006750">
    <property type="entry name" value="YdcZ"/>
</dbReference>
<keyword evidence="1" id="KW-1133">Transmembrane helix</keyword>
<reference evidence="2 3" key="1">
    <citation type="journal article" date="2016" name="Syst. Appl. Microbiol.">
        <title>Pararhizobium polonicum sp. nov. isolated from tumors on stone fruit rootstocks.</title>
        <authorList>
            <person name="Pulawska J."/>
            <person name="Kuzmanovic N."/>
            <person name="Willems A."/>
            <person name="Pothier J.F."/>
        </authorList>
    </citation>
    <scope>NUCLEOTIDE SEQUENCE [LARGE SCALE GENOMIC DNA]</scope>
    <source>
        <strain evidence="2 3">F5.1</strain>
    </source>
</reference>
<name>A0A1C7NWL6_9HYPH</name>
<comment type="caution">
    <text evidence="2">The sequence shown here is derived from an EMBL/GenBank/DDBJ whole genome shotgun (WGS) entry which is preliminary data.</text>
</comment>
<dbReference type="EMBL" id="LGLV01000014">
    <property type="protein sequence ID" value="OBZ93405.1"/>
    <property type="molecule type" value="Genomic_DNA"/>
</dbReference>
<dbReference type="GO" id="GO:0005886">
    <property type="term" value="C:plasma membrane"/>
    <property type="evidence" value="ECO:0007669"/>
    <property type="project" value="TreeGrafter"/>
</dbReference>
<dbReference type="AlphaFoldDB" id="A0A1C7NWL6"/>
<keyword evidence="1" id="KW-0472">Membrane</keyword>
<proteinExistence type="predicted"/>
<protein>
    <recommendedName>
        <fullName evidence="4">DMT family transporter</fullName>
    </recommendedName>
</protein>
<feature type="transmembrane region" description="Helical" evidence="1">
    <location>
        <begin position="36"/>
        <end position="54"/>
    </location>
</feature>
<evidence type="ECO:0000313" key="3">
    <source>
        <dbReference type="Proteomes" id="UP000093111"/>
    </source>
</evidence>
<keyword evidence="1" id="KW-0812">Transmembrane</keyword>
<feature type="transmembrane region" description="Helical" evidence="1">
    <location>
        <begin position="66"/>
        <end position="85"/>
    </location>
</feature>
<dbReference type="PATRIC" id="fig|1612624.7.peg.1915"/>
<dbReference type="OrthoDB" id="7851303at2"/>
<keyword evidence="3" id="KW-1185">Reference proteome</keyword>
<evidence type="ECO:0008006" key="4">
    <source>
        <dbReference type="Google" id="ProtNLM"/>
    </source>
</evidence>
<sequence length="143" mass="14737">MLWFVCLALLNGVLIGTGRAINGHLGKKIGAIRTALWVHAIGFAFLSLLIGLVYRDDIAVGPDVPASAWLGGMLGVIFVALNSHVVPKLGASRTASLVVAAQMIASVTIDSVSRPICGMTWIAAGGAIMIATGVWLSTSPAKS</sequence>
<dbReference type="Pfam" id="PF04657">
    <property type="entry name" value="DMT_YdcZ"/>
    <property type="match status" value="1"/>
</dbReference>
<dbReference type="PANTHER" id="PTHR34821">
    <property type="entry name" value="INNER MEMBRANE PROTEIN YDCZ"/>
    <property type="match status" value="1"/>
</dbReference>
<dbReference type="PANTHER" id="PTHR34821:SF2">
    <property type="entry name" value="INNER MEMBRANE PROTEIN YDCZ"/>
    <property type="match status" value="1"/>
</dbReference>